<proteinExistence type="predicted"/>
<dbReference type="GO" id="GO:0016747">
    <property type="term" value="F:acyltransferase activity, transferring groups other than amino-acyl groups"/>
    <property type="evidence" value="ECO:0007669"/>
    <property type="project" value="InterPro"/>
</dbReference>
<reference evidence="2" key="1">
    <citation type="submission" date="2019-06" db="EMBL/GenBank/DDBJ databases">
        <title>Genomics analysis of Aphanomyces spp. identifies a new class of oomycete effector associated with host adaptation.</title>
        <authorList>
            <person name="Gaulin E."/>
        </authorList>
    </citation>
    <scope>NUCLEOTIDE SEQUENCE</scope>
    <source>
        <strain evidence="2">CBS 578.67</strain>
    </source>
</reference>
<evidence type="ECO:0000259" key="1">
    <source>
        <dbReference type="PROSITE" id="PS51186"/>
    </source>
</evidence>
<name>A0A6A4ZNM4_9STRA</name>
<dbReference type="EMBL" id="VJMH01000852">
    <property type="protein sequence ID" value="KAF0714183.1"/>
    <property type="molecule type" value="Genomic_DNA"/>
</dbReference>
<dbReference type="AlphaFoldDB" id="A0A6A4ZNM4"/>
<sequence>MKSVQRVPLRTHKTQIAMSASAIVSSSPASISWECVPLTDLSVMTLYDVIQLRANVFIVEQECIYLDLDGYDKTSLHVIGTLQQGDAKKIAAYARVLPPRTKGETQTRPMIGRVVIAPDARGAGLARVLMEQAIAACSTRWPHQGIDIGAQAHLETFYTSLGFHTTSPAPYDEDGIP</sequence>
<organism evidence="2">
    <name type="scientific">Aphanomyces stellatus</name>
    <dbReference type="NCBI Taxonomy" id="120398"/>
    <lineage>
        <taxon>Eukaryota</taxon>
        <taxon>Sar</taxon>
        <taxon>Stramenopiles</taxon>
        <taxon>Oomycota</taxon>
        <taxon>Saprolegniomycetes</taxon>
        <taxon>Saprolegniales</taxon>
        <taxon>Verrucalvaceae</taxon>
        <taxon>Aphanomyces</taxon>
    </lineage>
</organism>
<dbReference type="InterPro" id="IPR016181">
    <property type="entry name" value="Acyl_CoA_acyltransferase"/>
</dbReference>
<comment type="caution">
    <text evidence="2">The sequence shown here is derived from an EMBL/GenBank/DDBJ whole genome shotgun (WGS) entry which is preliminary data.</text>
</comment>
<dbReference type="OrthoDB" id="329272at2759"/>
<dbReference type="InterPro" id="IPR000182">
    <property type="entry name" value="GNAT_dom"/>
</dbReference>
<evidence type="ECO:0000313" key="2">
    <source>
        <dbReference type="EMBL" id="KAF0714183.1"/>
    </source>
</evidence>
<dbReference type="PROSITE" id="PS51186">
    <property type="entry name" value="GNAT"/>
    <property type="match status" value="1"/>
</dbReference>
<gene>
    <name evidence="2" type="ORF">As57867_003994</name>
</gene>
<dbReference type="CDD" id="cd04301">
    <property type="entry name" value="NAT_SF"/>
    <property type="match status" value="1"/>
</dbReference>
<protein>
    <recommendedName>
        <fullName evidence="1">N-acetyltransferase domain-containing protein</fullName>
    </recommendedName>
</protein>
<dbReference type="SUPFAM" id="SSF55729">
    <property type="entry name" value="Acyl-CoA N-acyltransferases (Nat)"/>
    <property type="match status" value="1"/>
</dbReference>
<dbReference type="Gene3D" id="3.40.630.30">
    <property type="match status" value="1"/>
</dbReference>
<feature type="non-terminal residue" evidence="2">
    <location>
        <position position="177"/>
    </location>
</feature>
<accession>A0A6A4ZNM4</accession>
<dbReference type="Pfam" id="PF13673">
    <property type="entry name" value="Acetyltransf_10"/>
    <property type="match status" value="1"/>
</dbReference>
<feature type="domain" description="N-acetyltransferase" evidence="1">
    <location>
        <begin position="36"/>
        <end position="177"/>
    </location>
</feature>